<keyword evidence="1" id="KW-0472">Membrane</keyword>
<evidence type="ECO:0000313" key="3">
    <source>
        <dbReference type="Proteomes" id="UP000618818"/>
    </source>
</evidence>
<organism evidence="2 3">
    <name type="scientific">Nocardioides cavernae</name>
    <dbReference type="NCBI Taxonomy" id="1921566"/>
    <lineage>
        <taxon>Bacteria</taxon>
        <taxon>Bacillati</taxon>
        <taxon>Actinomycetota</taxon>
        <taxon>Actinomycetes</taxon>
        <taxon>Propionibacteriales</taxon>
        <taxon>Nocardioidaceae</taxon>
        <taxon>Nocardioides</taxon>
    </lineage>
</organism>
<reference evidence="2 3" key="1">
    <citation type="submission" date="2020-09" db="EMBL/GenBank/DDBJ databases">
        <title>novel species in genus Nocardioides.</title>
        <authorList>
            <person name="Zhang G."/>
        </authorList>
    </citation>
    <scope>NUCLEOTIDE SEQUENCE [LARGE SCALE GENOMIC DNA]</scope>
    <source>
        <strain evidence="2 3">KCTC 39551</strain>
    </source>
</reference>
<feature type="transmembrane region" description="Helical" evidence="1">
    <location>
        <begin position="150"/>
        <end position="174"/>
    </location>
</feature>
<keyword evidence="1" id="KW-1133">Transmembrane helix</keyword>
<dbReference type="RefSeq" id="WP_191197323.1">
    <property type="nucleotide sequence ID" value="NZ_JACXYZ010000006.1"/>
</dbReference>
<feature type="transmembrane region" description="Helical" evidence="1">
    <location>
        <begin position="225"/>
        <end position="249"/>
    </location>
</feature>
<accession>A0ABR8NIP4</accession>
<evidence type="ECO:0000256" key="1">
    <source>
        <dbReference type="SAM" id="Phobius"/>
    </source>
</evidence>
<evidence type="ECO:0000313" key="2">
    <source>
        <dbReference type="EMBL" id="MBD3927457.1"/>
    </source>
</evidence>
<dbReference type="EMBL" id="JACXYZ010000006">
    <property type="protein sequence ID" value="MBD3927457.1"/>
    <property type="molecule type" value="Genomic_DNA"/>
</dbReference>
<sequence>MRWLWGFFGLALAAGGTAALVGMAARPSRPVMVTTTDMEGNTITEERPLRRWELTLALVGFGSMAGIGALLLLGAVPVTDRRVPDERLLATSFTLVLAAMLAAGAVVSWVTAWRSRGGERPSYDVAVDPDDSVDDVATNLLTRVMLSHPASAVVLGTLLATVAAFTITQVGAVWRGDDARLAEVLQWLQPFSALGELAGLGEVSVAFILLGLGVVLALATGNGLSAVFTVALVMLFWLVALVAWPFGLLDDWLGLGRSLLSLV</sequence>
<feature type="transmembrane region" description="Helical" evidence="1">
    <location>
        <begin position="194"/>
        <end position="219"/>
    </location>
</feature>
<keyword evidence="1" id="KW-0812">Transmembrane</keyword>
<keyword evidence="3" id="KW-1185">Reference proteome</keyword>
<protein>
    <recommendedName>
        <fullName evidence="4">DUF4386 family protein</fullName>
    </recommendedName>
</protein>
<feature type="transmembrane region" description="Helical" evidence="1">
    <location>
        <begin position="54"/>
        <end position="76"/>
    </location>
</feature>
<comment type="caution">
    <text evidence="2">The sequence shown here is derived from an EMBL/GenBank/DDBJ whole genome shotgun (WGS) entry which is preliminary data.</text>
</comment>
<proteinExistence type="predicted"/>
<name>A0ABR8NIP4_9ACTN</name>
<dbReference type="Proteomes" id="UP000618818">
    <property type="component" value="Unassembled WGS sequence"/>
</dbReference>
<gene>
    <name evidence="2" type="ORF">IEZ26_22735</name>
</gene>
<evidence type="ECO:0008006" key="4">
    <source>
        <dbReference type="Google" id="ProtNLM"/>
    </source>
</evidence>
<feature type="transmembrane region" description="Helical" evidence="1">
    <location>
        <begin position="88"/>
        <end position="112"/>
    </location>
</feature>